<keyword evidence="9" id="KW-1185">Reference proteome</keyword>
<dbReference type="GO" id="GO:0000978">
    <property type="term" value="F:RNA polymerase II cis-regulatory region sequence-specific DNA binding"/>
    <property type="evidence" value="ECO:0007669"/>
    <property type="project" value="UniProtKB-ARBA"/>
</dbReference>
<evidence type="ECO:0000256" key="4">
    <source>
        <dbReference type="ARBA" id="ARBA00022833"/>
    </source>
</evidence>
<feature type="compositionally biased region" description="Basic residues" evidence="6">
    <location>
        <begin position="26"/>
        <end position="35"/>
    </location>
</feature>
<dbReference type="PROSITE" id="PS00028">
    <property type="entry name" value="ZINC_FINGER_C2H2_1"/>
    <property type="match status" value="4"/>
</dbReference>
<evidence type="ECO:0000256" key="1">
    <source>
        <dbReference type="ARBA" id="ARBA00022723"/>
    </source>
</evidence>
<dbReference type="FunFam" id="3.30.160.60:FF:000072">
    <property type="entry name" value="zinc finger protein 143 isoform X1"/>
    <property type="match status" value="1"/>
</dbReference>
<dbReference type="SMART" id="SM00355">
    <property type="entry name" value="ZnF_C2H2"/>
    <property type="match status" value="4"/>
</dbReference>
<dbReference type="PROSITE" id="PS50157">
    <property type="entry name" value="ZINC_FINGER_C2H2_2"/>
    <property type="match status" value="4"/>
</dbReference>
<evidence type="ECO:0000256" key="6">
    <source>
        <dbReference type="SAM" id="MobiDB-lite"/>
    </source>
</evidence>
<proteinExistence type="predicted"/>
<name>A0A1B7NPX9_9EURO</name>
<dbReference type="Proteomes" id="UP000091918">
    <property type="component" value="Unassembled WGS sequence"/>
</dbReference>
<sequence length="460" mass="52658">METAVPVTYNVSNHDMNAVAHRRMMAPHQHHHHHPHEQNIAYFSNPPIPYSTPLQPPSFSGFGHILNNQPHHASYPGYFNSNPNPQVNSHHTRLNTETNPVQHLSDVRHVKNPNPRLIRPSPPKEDPIPPHPRPPPPQRMNPVPVRNNTRPENSKPPPKPEIEFGTEVDTLMKAIQAKPQTSSPQVEHQLPPLQQKFNNGVTNWIHPAYANQMAGNQGVFPSPPQDRIPPSNNQKPKRKYECNLPQCRKSFFQKTHLDIHMRAHTGDKPFTCKEPSCGQRFSQLGNLKTHERRHTGEKPYSCEICHKKFAQRGNVRAHKITHEQAKPFTCRLDDCGKQFTQLGNLKSHQNKFHAQTLRNLTLRFASVNDSERMSPQDKELWNYFSTLYRNSNKGIKGRGKDRRVSTAKRSNSAYDGSPSDSEDEAKGRGRSYDRASVVVTTSSDEPDYREQIYHHRNGHH</sequence>
<dbReference type="FunFam" id="3.30.160.60:FF:002157">
    <property type="entry name" value="Transcription factor"/>
    <property type="match status" value="1"/>
</dbReference>
<dbReference type="FunFam" id="3.30.160.60:FF:000100">
    <property type="entry name" value="Zinc finger 45-like"/>
    <property type="match status" value="1"/>
</dbReference>
<protein>
    <recommendedName>
        <fullName evidence="7">C2H2-type domain-containing protein</fullName>
    </recommendedName>
</protein>
<feature type="region of interest" description="Disordered" evidence="6">
    <location>
        <begin position="73"/>
        <end position="92"/>
    </location>
</feature>
<feature type="region of interest" description="Disordered" evidence="6">
    <location>
        <begin position="219"/>
        <end position="239"/>
    </location>
</feature>
<feature type="compositionally biased region" description="Pro residues" evidence="6">
    <location>
        <begin position="129"/>
        <end position="139"/>
    </location>
</feature>
<evidence type="ECO:0000256" key="3">
    <source>
        <dbReference type="ARBA" id="ARBA00022771"/>
    </source>
</evidence>
<evidence type="ECO:0000259" key="7">
    <source>
        <dbReference type="PROSITE" id="PS50157"/>
    </source>
</evidence>
<dbReference type="GO" id="GO:0008270">
    <property type="term" value="F:zinc ion binding"/>
    <property type="evidence" value="ECO:0007669"/>
    <property type="project" value="UniProtKB-KW"/>
</dbReference>
<reference evidence="8 9" key="1">
    <citation type="submission" date="2015-07" db="EMBL/GenBank/DDBJ databases">
        <title>Emmonsia species relationships and genome sequence.</title>
        <authorList>
            <person name="Cuomo C.A."/>
            <person name="Schwartz I.S."/>
            <person name="Kenyon C."/>
            <person name="de Hoog G.S."/>
            <person name="Govender N.P."/>
            <person name="Botha A."/>
            <person name="Moreno L."/>
            <person name="de Vries M."/>
            <person name="Munoz J.F."/>
            <person name="Stielow J.B."/>
        </authorList>
    </citation>
    <scope>NUCLEOTIDE SEQUENCE [LARGE SCALE GENOMIC DNA]</scope>
    <source>
        <strain evidence="8 9">CBS 136260</strain>
    </source>
</reference>
<dbReference type="EMBL" id="LGUA01001287">
    <property type="protein sequence ID" value="OAX78828.1"/>
    <property type="molecule type" value="Genomic_DNA"/>
</dbReference>
<dbReference type="Gene3D" id="3.30.160.60">
    <property type="entry name" value="Classic Zinc Finger"/>
    <property type="match status" value="4"/>
</dbReference>
<dbReference type="FunFam" id="3.30.160.60:FF:000176">
    <property type="entry name" value="zinc finger protein 70"/>
    <property type="match status" value="1"/>
</dbReference>
<dbReference type="Pfam" id="PF00096">
    <property type="entry name" value="zf-C2H2"/>
    <property type="match status" value="4"/>
</dbReference>
<dbReference type="STRING" id="1658172.A0A1B7NPX9"/>
<feature type="compositionally biased region" description="Polar residues" evidence="6">
    <location>
        <begin position="79"/>
        <end position="92"/>
    </location>
</feature>
<keyword evidence="4" id="KW-0862">Zinc</keyword>
<evidence type="ECO:0000256" key="2">
    <source>
        <dbReference type="ARBA" id="ARBA00022737"/>
    </source>
</evidence>
<evidence type="ECO:0000313" key="8">
    <source>
        <dbReference type="EMBL" id="OAX78828.1"/>
    </source>
</evidence>
<keyword evidence="1" id="KW-0479">Metal-binding</keyword>
<dbReference type="InterPro" id="IPR013087">
    <property type="entry name" value="Znf_C2H2_type"/>
</dbReference>
<feature type="compositionally biased region" description="Basic and acidic residues" evidence="6">
    <location>
        <begin position="424"/>
        <end position="433"/>
    </location>
</feature>
<organism evidence="8 9">
    <name type="scientific">Emergomyces africanus</name>
    <dbReference type="NCBI Taxonomy" id="1955775"/>
    <lineage>
        <taxon>Eukaryota</taxon>
        <taxon>Fungi</taxon>
        <taxon>Dikarya</taxon>
        <taxon>Ascomycota</taxon>
        <taxon>Pezizomycotina</taxon>
        <taxon>Eurotiomycetes</taxon>
        <taxon>Eurotiomycetidae</taxon>
        <taxon>Onygenales</taxon>
        <taxon>Ajellomycetaceae</taxon>
        <taxon>Emergomyces</taxon>
    </lineage>
</organism>
<feature type="domain" description="C2H2-type" evidence="7">
    <location>
        <begin position="240"/>
        <end position="269"/>
    </location>
</feature>
<dbReference type="GO" id="GO:0000981">
    <property type="term" value="F:DNA-binding transcription factor activity, RNA polymerase II-specific"/>
    <property type="evidence" value="ECO:0007669"/>
    <property type="project" value="UniProtKB-ARBA"/>
</dbReference>
<dbReference type="AlphaFoldDB" id="A0A1B7NPX9"/>
<evidence type="ECO:0000256" key="5">
    <source>
        <dbReference type="PROSITE-ProRule" id="PRU00042"/>
    </source>
</evidence>
<feature type="domain" description="C2H2-type" evidence="7">
    <location>
        <begin position="270"/>
        <end position="299"/>
    </location>
</feature>
<feature type="region of interest" description="Disordered" evidence="6">
    <location>
        <begin position="26"/>
        <end position="48"/>
    </location>
</feature>
<accession>A0A1B7NPX9</accession>
<comment type="caution">
    <text evidence="8">The sequence shown here is derived from an EMBL/GenBank/DDBJ whole genome shotgun (WGS) entry which is preliminary data.</text>
</comment>
<feature type="domain" description="C2H2-type" evidence="7">
    <location>
        <begin position="328"/>
        <end position="354"/>
    </location>
</feature>
<keyword evidence="3 5" id="KW-0863">Zinc-finger</keyword>
<dbReference type="OrthoDB" id="427030at2759"/>
<dbReference type="InterPro" id="IPR036236">
    <property type="entry name" value="Znf_C2H2_sf"/>
</dbReference>
<evidence type="ECO:0000313" key="9">
    <source>
        <dbReference type="Proteomes" id="UP000091918"/>
    </source>
</evidence>
<gene>
    <name evidence="8" type="ORF">ACJ72_06861</name>
</gene>
<dbReference type="PANTHER" id="PTHR23235">
    <property type="entry name" value="KRUEPPEL-LIKE TRANSCRIPTION FACTOR"/>
    <property type="match status" value="1"/>
</dbReference>
<dbReference type="SUPFAM" id="SSF57667">
    <property type="entry name" value="beta-beta-alpha zinc fingers"/>
    <property type="match status" value="2"/>
</dbReference>
<keyword evidence="2" id="KW-0677">Repeat</keyword>
<feature type="region of interest" description="Disordered" evidence="6">
    <location>
        <begin position="392"/>
        <end position="460"/>
    </location>
</feature>
<feature type="domain" description="C2H2-type" evidence="7">
    <location>
        <begin position="300"/>
        <end position="327"/>
    </location>
</feature>
<feature type="region of interest" description="Disordered" evidence="6">
    <location>
        <begin position="99"/>
        <end position="163"/>
    </location>
</feature>